<evidence type="ECO:0000313" key="3">
    <source>
        <dbReference type="Proteomes" id="UP001189429"/>
    </source>
</evidence>
<gene>
    <name evidence="2" type="ORF">PCOR1329_LOCUS53476</name>
</gene>
<dbReference type="EMBL" id="CAUYUJ010016518">
    <property type="protein sequence ID" value="CAK0866233.1"/>
    <property type="molecule type" value="Genomic_DNA"/>
</dbReference>
<keyword evidence="3" id="KW-1185">Reference proteome</keyword>
<dbReference type="SMART" id="SM01395">
    <property type="entry name" value="Tbf5"/>
    <property type="match status" value="1"/>
</dbReference>
<proteinExistence type="predicted"/>
<sequence length="153" mass="15916">MPREREGFLLSGDWAAVAYLRHAAAGRGASSSRPPEGAAFHDLDECHLLCQGGAALERWLEDRIDAFVSQNILEAPEDAVTFSQGAEAPRARARAPAAREAPAAPPAPGAAGAPRPAKGRGRGVKRAAPEAAPQAAFAFSARAAQARDAIDLE</sequence>
<reference evidence="2" key="1">
    <citation type="submission" date="2023-10" db="EMBL/GenBank/DDBJ databases">
        <authorList>
            <person name="Chen Y."/>
            <person name="Shah S."/>
            <person name="Dougan E. K."/>
            <person name="Thang M."/>
            <person name="Chan C."/>
        </authorList>
    </citation>
    <scope>NUCLEOTIDE SEQUENCE [LARGE SCALE GENOMIC DNA]</scope>
</reference>
<protein>
    <submittedName>
        <fullName evidence="2">Uncharacterized protein</fullName>
    </submittedName>
</protein>
<dbReference type="InterPro" id="IPR009400">
    <property type="entry name" value="TFIIH_TTDA/Tfb5"/>
</dbReference>
<organism evidence="2 3">
    <name type="scientific">Prorocentrum cordatum</name>
    <dbReference type="NCBI Taxonomy" id="2364126"/>
    <lineage>
        <taxon>Eukaryota</taxon>
        <taxon>Sar</taxon>
        <taxon>Alveolata</taxon>
        <taxon>Dinophyceae</taxon>
        <taxon>Prorocentrales</taxon>
        <taxon>Prorocentraceae</taxon>
        <taxon>Prorocentrum</taxon>
    </lineage>
</organism>
<evidence type="ECO:0000313" key="2">
    <source>
        <dbReference type="EMBL" id="CAK0866233.1"/>
    </source>
</evidence>
<comment type="caution">
    <text evidence="2">The sequence shown here is derived from an EMBL/GenBank/DDBJ whole genome shotgun (WGS) entry which is preliminary data.</text>
</comment>
<evidence type="ECO:0000256" key="1">
    <source>
        <dbReference type="SAM" id="MobiDB-lite"/>
    </source>
</evidence>
<name>A0ABN9V0L3_9DINO</name>
<dbReference type="Proteomes" id="UP001189429">
    <property type="component" value="Unassembled WGS sequence"/>
</dbReference>
<accession>A0ABN9V0L3</accession>
<feature type="region of interest" description="Disordered" evidence="1">
    <location>
        <begin position="83"/>
        <end position="131"/>
    </location>
</feature>